<evidence type="ECO:0000256" key="7">
    <source>
        <dbReference type="ARBA" id="ARBA00023014"/>
    </source>
</evidence>
<accession>A0A137ZLT0</accession>
<evidence type="ECO:0000256" key="5">
    <source>
        <dbReference type="ARBA" id="ARBA00022898"/>
    </source>
</evidence>
<evidence type="ECO:0000259" key="9">
    <source>
        <dbReference type="Pfam" id="PF00266"/>
    </source>
</evidence>
<dbReference type="InterPro" id="IPR000192">
    <property type="entry name" value="Aminotrans_V_dom"/>
</dbReference>
<keyword evidence="3" id="KW-0808">Transferase</keyword>
<evidence type="ECO:0000256" key="1">
    <source>
        <dbReference type="ARBA" id="ARBA00001933"/>
    </source>
</evidence>
<dbReference type="PANTHER" id="PTHR11601:SF34">
    <property type="entry name" value="CYSTEINE DESULFURASE"/>
    <property type="match status" value="1"/>
</dbReference>
<reference evidence="10 11" key="1">
    <citation type="submission" date="2016-02" db="EMBL/GenBank/DDBJ databases">
        <authorList>
            <person name="Teng J.L."/>
            <person name="Tang Y."/>
            <person name="Huang Y."/>
            <person name="Guo F."/>
            <person name="Wei W."/>
            <person name="Chen J.H."/>
            <person name="Wong S.Y."/>
            <person name="Lau S.K."/>
            <person name="Woo P.C."/>
        </authorList>
    </citation>
    <scope>NUCLEOTIDE SEQUENCE [LARGE SCALE GENOMIC DNA]</scope>
    <source>
        <strain evidence="10 11">JCM 13375</strain>
    </source>
</reference>
<dbReference type="InterPro" id="IPR015421">
    <property type="entry name" value="PyrdxlP-dep_Trfase_major"/>
</dbReference>
<keyword evidence="5" id="KW-0663">Pyridoxal phosphate</keyword>
<comment type="similarity">
    <text evidence="2">Belongs to the class-V pyridoxal-phosphate-dependent aminotransferase family. NifS/IscS subfamily.</text>
</comment>
<dbReference type="PANTHER" id="PTHR11601">
    <property type="entry name" value="CYSTEINE DESULFURYLASE FAMILY MEMBER"/>
    <property type="match status" value="1"/>
</dbReference>
<dbReference type="Gene3D" id="3.40.640.10">
    <property type="entry name" value="Type I PLP-dependent aspartate aminotransferase-like (Major domain)"/>
    <property type="match status" value="1"/>
</dbReference>
<evidence type="ECO:0000256" key="8">
    <source>
        <dbReference type="ARBA" id="ARBA00050776"/>
    </source>
</evidence>
<dbReference type="RefSeq" id="WP_068744627.1">
    <property type="nucleotide sequence ID" value="NZ_LSRE01000010.1"/>
</dbReference>
<dbReference type="Gene3D" id="1.10.260.50">
    <property type="match status" value="1"/>
</dbReference>
<proteinExistence type="inferred from homology"/>
<dbReference type="Pfam" id="PF00266">
    <property type="entry name" value="Aminotran_5"/>
    <property type="match status" value="1"/>
</dbReference>
<dbReference type="InterPro" id="IPR015424">
    <property type="entry name" value="PyrdxlP-dep_Trfase"/>
</dbReference>
<evidence type="ECO:0000256" key="4">
    <source>
        <dbReference type="ARBA" id="ARBA00022723"/>
    </source>
</evidence>
<comment type="caution">
    <text evidence="10">The sequence shown here is derived from an EMBL/GenBank/DDBJ whole genome shotgun (WGS) entry which is preliminary data.</text>
</comment>
<keyword evidence="6" id="KW-0408">Iron</keyword>
<keyword evidence="7" id="KW-0411">Iron-sulfur</keyword>
<evidence type="ECO:0000313" key="11">
    <source>
        <dbReference type="Proteomes" id="UP000070409"/>
    </source>
</evidence>
<evidence type="ECO:0000256" key="3">
    <source>
        <dbReference type="ARBA" id="ARBA00022679"/>
    </source>
</evidence>
<organism evidence="10 11">
    <name type="scientific">Tsukamurella pseudospumae</name>
    <dbReference type="NCBI Taxonomy" id="239498"/>
    <lineage>
        <taxon>Bacteria</taxon>
        <taxon>Bacillati</taxon>
        <taxon>Actinomycetota</taxon>
        <taxon>Actinomycetes</taxon>
        <taxon>Mycobacteriales</taxon>
        <taxon>Tsukamurellaceae</taxon>
        <taxon>Tsukamurella</taxon>
    </lineage>
</organism>
<dbReference type="InterPro" id="IPR015422">
    <property type="entry name" value="PyrdxlP-dep_Trfase_small"/>
</dbReference>
<gene>
    <name evidence="10" type="ORF">AXK61_17875</name>
</gene>
<keyword evidence="11" id="KW-1185">Reference proteome</keyword>
<name>A0A137ZLT0_9ACTN</name>
<dbReference type="InterPro" id="IPR016454">
    <property type="entry name" value="Cysteine_dSase"/>
</dbReference>
<comment type="cofactor">
    <cofactor evidence="1">
        <name>pyridoxal 5'-phosphate</name>
        <dbReference type="ChEBI" id="CHEBI:597326"/>
    </cofactor>
</comment>
<evidence type="ECO:0000256" key="6">
    <source>
        <dbReference type="ARBA" id="ARBA00023004"/>
    </source>
</evidence>
<comment type="catalytic activity">
    <reaction evidence="8">
        <text>(sulfur carrier)-H + L-cysteine = (sulfur carrier)-SH + L-alanine</text>
        <dbReference type="Rhea" id="RHEA:43892"/>
        <dbReference type="Rhea" id="RHEA-COMP:14737"/>
        <dbReference type="Rhea" id="RHEA-COMP:14739"/>
        <dbReference type="ChEBI" id="CHEBI:29917"/>
        <dbReference type="ChEBI" id="CHEBI:35235"/>
        <dbReference type="ChEBI" id="CHEBI:57972"/>
        <dbReference type="ChEBI" id="CHEBI:64428"/>
        <dbReference type="EC" id="2.8.1.7"/>
    </reaction>
</comment>
<evidence type="ECO:0000256" key="2">
    <source>
        <dbReference type="ARBA" id="ARBA00006490"/>
    </source>
</evidence>
<evidence type="ECO:0000313" key="10">
    <source>
        <dbReference type="EMBL" id="KXO99144.1"/>
    </source>
</evidence>
<dbReference type="PIRSF" id="PIRSF005572">
    <property type="entry name" value="NifS"/>
    <property type="match status" value="1"/>
</dbReference>
<dbReference type="Gene3D" id="3.90.1150.10">
    <property type="entry name" value="Aspartate Aminotransferase, domain 1"/>
    <property type="match status" value="1"/>
</dbReference>
<feature type="domain" description="Aminotransferase class V" evidence="9">
    <location>
        <begin position="9"/>
        <end position="379"/>
    </location>
</feature>
<dbReference type="EMBL" id="LSRE01000010">
    <property type="protein sequence ID" value="KXO99144.1"/>
    <property type="molecule type" value="Genomic_DNA"/>
</dbReference>
<protein>
    <submittedName>
        <fullName evidence="10">Cysteine desulfurase</fullName>
    </submittedName>
</protein>
<dbReference type="SUPFAM" id="SSF53383">
    <property type="entry name" value="PLP-dependent transferases"/>
    <property type="match status" value="1"/>
</dbReference>
<dbReference type="Proteomes" id="UP000070409">
    <property type="component" value="Unassembled WGS sequence"/>
</dbReference>
<keyword evidence="4" id="KW-0479">Metal-binding</keyword>
<sequence>MTPDRENPVYLDHAADTPMVPEALAAMTQAAARPGNASSQHGSGRRARRILEESRESIARDLGARPSEVVFTGGGTEAVNLAVKGLFWARRAENPAAVTVIASAIEHHAVLDAVEWLGEHEGAHVVLLPVDHRGLVDPSDLRAALDEAVGTVALVSVMWANNEVGTLQPIAELAAECARDGVPMHSDATQAAGHVPIDFDASGLAVLTNAAHKFGGPQGVGAMLIGRNVALVPLAHGGGHERDLRSGTPNVAGVAGMAAALRVAVARMDDESPRRAALRDRLLDGVRRFEGAIANGGAAHGIPALPGIAHVSFAGCEGDSLLMLLDARGIECATGSACSAGVARVSHVLEAMGADPATARGSLRFSFGPETTEADIDAVLDALGQVVDRARAAGLASTGTR</sequence>